<evidence type="ECO:0000313" key="1">
    <source>
        <dbReference type="EMBL" id="QSQ26630.1"/>
    </source>
</evidence>
<evidence type="ECO:0008006" key="3">
    <source>
        <dbReference type="Google" id="ProtNLM"/>
    </source>
</evidence>
<dbReference type="InterPro" id="IPR043504">
    <property type="entry name" value="Peptidase_S1_PA_chymotrypsin"/>
</dbReference>
<reference evidence="1 2" key="1">
    <citation type="submission" date="2021-02" db="EMBL/GenBank/DDBJ databases">
        <title>De Novo genome assembly of isolated myxobacteria.</title>
        <authorList>
            <person name="Stevens D.C."/>
        </authorList>
    </citation>
    <scope>NUCLEOTIDE SEQUENCE [LARGE SCALE GENOMIC DNA]</scope>
    <source>
        <strain evidence="2">SCPEA02</strain>
    </source>
</reference>
<protein>
    <recommendedName>
        <fullName evidence="3">Serine protease</fullName>
    </recommendedName>
</protein>
<keyword evidence="2" id="KW-1185">Reference proteome</keyword>
<dbReference type="InterPro" id="IPR009003">
    <property type="entry name" value="Peptidase_S1_PA"/>
</dbReference>
<dbReference type="SUPFAM" id="SSF50494">
    <property type="entry name" value="Trypsin-like serine proteases"/>
    <property type="match status" value="1"/>
</dbReference>
<evidence type="ECO:0000313" key="2">
    <source>
        <dbReference type="Proteomes" id="UP000662747"/>
    </source>
</evidence>
<name>A0ABX7P848_9BACT</name>
<dbReference type="EMBL" id="CP071090">
    <property type="protein sequence ID" value="QSQ26630.1"/>
    <property type="molecule type" value="Genomic_DNA"/>
</dbReference>
<dbReference type="Proteomes" id="UP000662747">
    <property type="component" value="Chromosome"/>
</dbReference>
<dbReference type="Gene3D" id="2.40.10.10">
    <property type="entry name" value="Trypsin-like serine proteases"/>
    <property type="match status" value="2"/>
</dbReference>
<organism evidence="1 2">
    <name type="scientific">Pyxidicoccus parkwayensis</name>
    <dbReference type="NCBI Taxonomy" id="2813578"/>
    <lineage>
        <taxon>Bacteria</taxon>
        <taxon>Pseudomonadati</taxon>
        <taxon>Myxococcota</taxon>
        <taxon>Myxococcia</taxon>
        <taxon>Myxococcales</taxon>
        <taxon>Cystobacterineae</taxon>
        <taxon>Myxococcaceae</taxon>
        <taxon>Pyxidicoccus</taxon>
    </lineage>
</organism>
<proteinExistence type="predicted"/>
<dbReference type="RefSeq" id="WP_206728175.1">
    <property type="nucleotide sequence ID" value="NZ_CP071090.1"/>
</dbReference>
<sequence>MALALAPKKYPYNVVGVLEVPYEEGGVQKKWVGSGYLLKTAAYPDRRDIVLTAAHNLVFLRRGTRQEVRFTLDGDSDVYTLASREDGTLRYAIPQHYDERPNNPAFGYAVMVLQKGAGGSHPPLTLTLAGDTLRTTATLAGALSARVDEGDHRVYRSAVTAKMQTTSPLHFPLHATAPGMCGGPVLVQGRSAWTSMGIVTGTGEVDGTLRGIAAPIFEEAARHIDTLIAMALDG</sequence>
<accession>A0ABX7P848</accession>
<gene>
    <name evidence="1" type="ORF">JY651_17580</name>
</gene>